<evidence type="ECO:0000259" key="9">
    <source>
        <dbReference type="PROSITE" id="PS50885"/>
    </source>
</evidence>
<protein>
    <submittedName>
        <fullName evidence="10">Methyl-accepting chemotaxis protein</fullName>
    </submittedName>
</protein>
<dbReference type="PANTHER" id="PTHR32089">
    <property type="entry name" value="METHYL-ACCEPTING CHEMOTAXIS PROTEIN MCPB"/>
    <property type="match status" value="1"/>
</dbReference>
<comment type="caution">
    <text evidence="10">The sequence shown here is derived from an EMBL/GenBank/DDBJ whole genome shotgun (WGS) entry which is preliminary data.</text>
</comment>
<accession>A0ABW5PBV0</accession>
<gene>
    <name evidence="10" type="ORF">ACFSUF_07925</name>
</gene>
<dbReference type="PROSITE" id="PS50885">
    <property type="entry name" value="HAMP"/>
    <property type="match status" value="1"/>
</dbReference>
<comment type="similarity">
    <text evidence="5">Belongs to the methyl-accepting chemotaxis (MCP) protein family.</text>
</comment>
<dbReference type="EMBL" id="JBHUME010000007">
    <property type="protein sequence ID" value="MFD2612346.1"/>
    <property type="molecule type" value="Genomic_DNA"/>
</dbReference>
<feature type="domain" description="HAMP" evidence="9">
    <location>
        <begin position="357"/>
        <end position="409"/>
    </location>
</feature>
<reference evidence="11" key="1">
    <citation type="journal article" date="2019" name="Int. J. Syst. Evol. Microbiol.">
        <title>The Global Catalogue of Microorganisms (GCM) 10K type strain sequencing project: providing services to taxonomists for standard genome sequencing and annotation.</title>
        <authorList>
            <consortium name="The Broad Institute Genomics Platform"/>
            <consortium name="The Broad Institute Genome Sequencing Center for Infectious Disease"/>
            <person name="Wu L."/>
            <person name="Ma J."/>
        </authorList>
    </citation>
    <scope>NUCLEOTIDE SEQUENCE [LARGE SCALE GENOMIC DNA]</scope>
    <source>
        <strain evidence="11">KCTC 3950</strain>
    </source>
</reference>
<comment type="subcellular location">
    <subcellularLocation>
        <location evidence="1">Cell membrane</location>
    </subcellularLocation>
</comment>
<sequence>MRNNKLGQASLKIFEPSVRLMNRMRYFQKFILISLVFLIPIGYMLFLFSSEIGKSLDTTKKEREGLAYSAGILKLFDEVRKHREAAALANAGSKDAESQLRALAPSVQASADRQTKMDAQYGAAFGTTETWQKVPVEWDVIQKSADDAASKPEEVYARHTSILQKLQLLLSQAKSASGLNRDPDADSFALMELTTGSLPVIIEQLEQAKARGTAVAKAGGEPDIREKTQLLLLKEQIAGTNDLVRLTLQNTNTANPALMNLLNANVQKYIQAMNVFSDTLDLKLLAMGGVKISGEDYGKAVAPAIDAAGALLQQTGAELEQLLSERSGDLVLKRNLLILSVVLILLIAFYLFTSFYISVSRVVTHLSHTSSELSQGNLTVRMPVLTKDEFAQVSEGFNRMIESFQVMMRMNKNTAEHVAASSEQLTATAQSSAASTEQILSAVRDAAKGAHAQLEASRENAIALGEMAAGIQRIAETSSTVSESALDGSREAKQGAESVHNAVKQMSVISETVGKASQVVADLGKSSKEVGKIVDVIADISKQTQLLSLNASIEAARAGEHGKGFAVVAGEVSKLADQTKQSAGRIHAMIQAMTQATQEAVASMQAGMKDVRDGMQLITETGRVFDRIQDRVELVAEQITEVSAATEELSAGTEQVTATMEGIVTICRQTEQQFSQVSAGAEEQSASLEKIASSAESLSDAAQEMRQAVSQFKL</sequence>
<evidence type="ECO:0000256" key="6">
    <source>
        <dbReference type="PROSITE-ProRule" id="PRU00284"/>
    </source>
</evidence>
<dbReference type="SUPFAM" id="SSF58104">
    <property type="entry name" value="Methyl-accepting chemotaxis protein (MCP) signaling domain"/>
    <property type="match status" value="1"/>
</dbReference>
<dbReference type="Proteomes" id="UP001597541">
    <property type="component" value="Unassembled WGS sequence"/>
</dbReference>
<keyword evidence="2" id="KW-1003">Cell membrane</keyword>
<dbReference type="Pfam" id="PF00672">
    <property type="entry name" value="HAMP"/>
    <property type="match status" value="1"/>
</dbReference>
<evidence type="ECO:0000256" key="2">
    <source>
        <dbReference type="ARBA" id="ARBA00022475"/>
    </source>
</evidence>
<dbReference type="SMART" id="SM00283">
    <property type="entry name" value="MA"/>
    <property type="match status" value="1"/>
</dbReference>
<feature type="transmembrane region" description="Helical" evidence="7">
    <location>
        <begin position="336"/>
        <end position="357"/>
    </location>
</feature>
<evidence type="ECO:0000256" key="5">
    <source>
        <dbReference type="ARBA" id="ARBA00029447"/>
    </source>
</evidence>
<dbReference type="Pfam" id="PF00015">
    <property type="entry name" value="MCPsignal"/>
    <property type="match status" value="1"/>
</dbReference>
<evidence type="ECO:0000313" key="11">
    <source>
        <dbReference type="Proteomes" id="UP001597541"/>
    </source>
</evidence>
<dbReference type="CDD" id="cd11386">
    <property type="entry name" value="MCP_signal"/>
    <property type="match status" value="1"/>
</dbReference>
<evidence type="ECO:0000256" key="3">
    <source>
        <dbReference type="ARBA" id="ARBA00023136"/>
    </source>
</evidence>
<dbReference type="Gene3D" id="1.10.287.950">
    <property type="entry name" value="Methyl-accepting chemotaxis protein"/>
    <property type="match status" value="1"/>
</dbReference>
<proteinExistence type="inferred from homology"/>
<organism evidence="10 11">
    <name type="scientific">Paenibacillus gansuensis</name>
    <dbReference type="NCBI Taxonomy" id="306542"/>
    <lineage>
        <taxon>Bacteria</taxon>
        <taxon>Bacillati</taxon>
        <taxon>Bacillota</taxon>
        <taxon>Bacilli</taxon>
        <taxon>Bacillales</taxon>
        <taxon>Paenibacillaceae</taxon>
        <taxon>Paenibacillus</taxon>
    </lineage>
</organism>
<name>A0ABW5PBV0_9BACL</name>
<dbReference type="PANTHER" id="PTHR32089:SF112">
    <property type="entry name" value="LYSOZYME-LIKE PROTEIN-RELATED"/>
    <property type="match status" value="1"/>
</dbReference>
<keyword evidence="11" id="KW-1185">Reference proteome</keyword>
<dbReference type="SMART" id="SM00304">
    <property type="entry name" value="HAMP"/>
    <property type="match status" value="1"/>
</dbReference>
<dbReference type="PROSITE" id="PS50111">
    <property type="entry name" value="CHEMOTAXIS_TRANSDUC_2"/>
    <property type="match status" value="1"/>
</dbReference>
<keyword evidence="7" id="KW-1133">Transmembrane helix</keyword>
<dbReference type="CDD" id="cd06225">
    <property type="entry name" value="HAMP"/>
    <property type="match status" value="1"/>
</dbReference>
<keyword evidence="4 6" id="KW-0807">Transducer</keyword>
<feature type="domain" description="Methyl-accepting transducer" evidence="8">
    <location>
        <begin position="428"/>
        <end position="664"/>
    </location>
</feature>
<dbReference type="RefSeq" id="WP_377601839.1">
    <property type="nucleotide sequence ID" value="NZ_JBHUME010000007.1"/>
</dbReference>
<evidence type="ECO:0000313" key="10">
    <source>
        <dbReference type="EMBL" id="MFD2612346.1"/>
    </source>
</evidence>
<keyword evidence="3 7" id="KW-0472">Membrane</keyword>
<dbReference type="InterPro" id="IPR004089">
    <property type="entry name" value="MCPsignal_dom"/>
</dbReference>
<dbReference type="Gene3D" id="6.10.340.10">
    <property type="match status" value="1"/>
</dbReference>
<evidence type="ECO:0000256" key="1">
    <source>
        <dbReference type="ARBA" id="ARBA00004236"/>
    </source>
</evidence>
<dbReference type="InterPro" id="IPR003660">
    <property type="entry name" value="HAMP_dom"/>
</dbReference>
<evidence type="ECO:0000256" key="4">
    <source>
        <dbReference type="ARBA" id="ARBA00023224"/>
    </source>
</evidence>
<keyword evidence="7" id="KW-0812">Transmembrane</keyword>
<feature type="transmembrane region" description="Helical" evidence="7">
    <location>
        <begin position="26"/>
        <end position="48"/>
    </location>
</feature>
<evidence type="ECO:0000256" key="7">
    <source>
        <dbReference type="SAM" id="Phobius"/>
    </source>
</evidence>
<evidence type="ECO:0000259" key="8">
    <source>
        <dbReference type="PROSITE" id="PS50111"/>
    </source>
</evidence>